<dbReference type="Pfam" id="PF00970">
    <property type="entry name" value="FAD_binding_6"/>
    <property type="match status" value="1"/>
</dbReference>
<dbReference type="CDD" id="cd06215">
    <property type="entry name" value="FNR_iron_sulfur_binding_1"/>
    <property type="match status" value="1"/>
</dbReference>
<protein>
    <recommendedName>
        <fullName evidence="2">Ferredoxin--NADP reductase</fullName>
    </recommendedName>
</protein>
<evidence type="ECO:0000313" key="13">
    <source>
        <dbReference type="EMBL" id="BAY59878.1"/>
    </source>
</evidence>
<evidence type="ECO:0000256" key="4">
    <source>
        <dbReference type="ARBA" id="ARBA00022714"/>
    </source>
</evidence>
<evidence type="ECO:0000259" key="10">
    <source>
        <dbReference type="PROSITE" id="PS50006"/>
    </source>
</evidence>
<dbReference type="InterPro" id="IPR001433">
    <property type="entry name" value="OxRdtase_FAD/NAD-bd"/>
</dbReference>
<dbReference type="InterPro" id="IPR008333">
    <property type="entry name" value="Cbr1-like_FAD-bd_dom"/>
</dbReference>
<dbReference type="InterPro" id="IPR008984">
    <property type="entry name" value="SMAD_FHA_dom_sf"/>
</dbReference>
<dbReference type="GO" id="GO:0016491">
    <property type="term" value="F:oxidoreductase activity"/>
    <property type="evidence" value="ECO:0007669"/>
    <property type="project" value="UniProtKB-KW"/>
</dbReference>
<dbReference type="InterPro" id="IPR012675">
    <property type="entry name" value="Beta-grasp_dom_sf"/>
</dbReference>
<reference evidence="13 14" key="1">
    <citation type="submission" date="2017-06" db="EMBL/GenBank/DDBJ databases">
        <title>Genome sequencing of cyanobaciteial culture collection at National Institute for Environmental Studies (NIES).</title>
        <authorList>
            <person name="Hirose Y."/>
            <person name="Shimura Y."/>
            <person name="Fujisawa T."/>
            <person name="Nakamura Y."/>
            <person name="Kawachi M."/>
        </authorList>
    </citation>
    <scope>NUCLEOTIDE SEQUENCE [LARGE SCALE GENOMIC DNA]</scope>
    <source>
        <strain evidence="13 14">NIES-2135</strain>
        <plasmid evidence="14">Plasmid Plasmid2 dna</plasmid>
    </source>
</reference>
<sequence length="481" mass="52844">MIKFQSITLNQQEHGQHTLAQNDPDQTEWLIGRATLCDLVLVSPGISRVHAKIKFIDGVYYLVDAGSLDGSFVNGKTISQPHPLQVGDRIQIGETFLYVEEMLSQTTIAQASTKENAARYWTNEDITVFCFRIVDETPDTKTFWFTSNPAEPTILFYYQPGQFVMIAVEIGGKPVSRPYSISSSPSRPYAIALTVKRVPAQSPDTPPGTVSNWLHDHLRVSDSIKLLGGASGQFTFLPNLPPKLLLISAGSGITPMMSMARWLYDTASDTDVVFLHAARTSTDIIFRDELAWITAQLPNFHLRVTVTQQPLKSAWMGLAGRISRSMLELPDLCDRTVFVCGSDGFRQSIRALLEELQFPMQQYHEESFGQRTPVQEVIVPALESASLMNGKQPSCSVQFTRSQQEVTASPNTSILEVAEQAGVATIRYACRAGVCGACKVKVPAGEVKYQHAPTALTSEEQTAGYALACIAHPVGQVTVEA</sequence>
<dbReference type="EMBL" id="AP018205">
    <property type="protein sequence ID" value="BAY59878.1"/>
    <property type="molecule type" value="Genomic_DNA"/>
</dbReference>
<dbReference type="PROSITE" id="PS00197">
    <property type="entry name" value="2FE2S_FER_1"/>
    <property type="match status" value="1"/>
</dbReference>
<dbReference type="CDD" id="cd00207">
    <property type="entry name" value="fer2"/>
    <property type="match status" value="1"/>
</dbReference>
<evidence type="ECO:0000256" key="2">
    <source>
        <dbReference type="ARBA" id="ARBA00013903"/>
    </source>
</evidence>
<keyword evidence="14" id="KW-1185">Reference proteome</keyword>
<dbReference type="SUPFAM" id="SSF49879">
    <property type="entry name" value="SMAD/FHA domain"/>
    <property type="match status" value="1"/>
</dbReference>
<evidence type="ECO:0000256" key="8">
    <source>
        <dbReference type="ARBA" id="ARBA00023004"/>
    </source>
</evidence>
<keyword evidence="13" id="KW-0614">Plasmid</keyword>
<evidence type="ECO:0000256" key="3">
    <source>
        <dbReference type="ARBA" id="ARBA00022630"/>
    </source>
</evidence>
<dbReference type="Pfam" id="PF00498">
    <property type="entry name" value="FHA"/>
    <property type="match status" value="1"/>
</dbReference>
<keyword evidence="8" id="KW-0408">Iron</keyword>
<dbReference type="InterPro" id="IPR001709">
    <property type="entry name" value="Flavoprot_Pyr_Nucl_cyt_Rdtase"/>
</dbReference>
<keyword evidence="5" id="KW-0479">Metal-binding</keyword>
<dbReference type="Gene3D" id="3.10.20.30">
    <property type="match status" value="1"/>
</dbReference>
<dbReference type="SUPFAM" id="SSF63380">
    <property type="entry name" value="Riboflavin synthase domain-like"/>
    <property type="match status" value="1"/>
</dbReference>
<evidence type="ECO:0000259" key="12">
    <source>
        <dbReference type="PROSITE" id="PS51384"/>
    </source>
</evidence>
<dbReference type="PROSITE" id="PS50006">
    <property type="entry name" value="FHA_DOMAIN"/>
    <property type="match status" value="1"/>
</dbReference>
<keyword evidence="6" id="KW-0274">FAD</keyword>
<dbReference type="Pfam" id="PF00175">
    <property type="entry name" value="NAD_binding_1"/>
    <property type="match status" value="1"/>
</dbReference>
<keyword evidence="4" id="KW-0001">2Fe-2S</keyword>
<dbReference type="SMART" id="SM00240">
    <property type="entry name" value="FHA"/>
    <property type="match status" value="1"/>
</dbReference>
<feature type="domain" description="FAD-binding FR-type" evidence="12">
    <location>
        <begin position="113"/>
        <end position="237"/>
    </location>
</feature>
<dbReference type="InterPro" id="IPR001041">
    <property type="entry name" value="2Fe-2S_ferredoxin-type"/>
</dbReference>
<feature type="domain" description="2Fe-2S ferredoxin-type" evidence="11">
    <location>
        <begin position="395"/>
        <end position="481"/>
    </location>
</feature>
<evidence type="ECO:0000256" key="6">
    <source>
        <dbReference type="ARBA" id="ARBA00022827"/>
    </source>
</evidence>
<comment type="cofactor">
    <cofactor evidence="1">
        <name>FAD</name>
        <dbReference type="ChEBI" id="CHEBI:57692"/>
    </cofactor>
</comment>
<evidence type="ECO:0000256" key="5">
    <source>
        <dbReference type="ARBA" id="ARBA00022723"/>
    </source>
</evidence>
<evidence type="ECO:0000256" key="9">
    <source>
        <dbReference type="ARBA" id="ARBA00023014"/>
    </source>
</evidence>
<evidence type="ECO:0000256" key="1">
    <source>
        <dbReference type="ARBA" id="ARBA00001974"/>
    </source>
</evidence>
<dbReference type="Gene3D" id="2.40.30.10">
    <property type="entry name" value="Translation factors"/>
    <property type="match status" value="1"/>
</dbReference>
<gene>
    <name evidence="13" type="ORF">NIES2135_67550</name>
</gene>
<dbReference type="InterPro" id="IPR039261">
    <property type="entry name" value="FNR_nucleotide-bd"/>
</dbReference>
<dbReference type="AlphaFoldDB" id="A0A1Z4JTB2"/>
<dbReference type="PANTHER" id="PTHR47354">
    <property type="entry name" value="NADH OXIDOREDUCTASE HCR"/>
    <property type="match status" value="1"/>
</dbReference>
<dbReference type="PROSITE" id="PS51085">
    <property type="entry name" value="2FE2S_FER_2"/>
    <property type="match status" value="1"/>
</dbReference>
<keyword evidence="3" id="KW-0285">Flavoprotein</keyword>
<feature type="domain" description="FHA" evidence="10">
    <location>
        <begin position="29"/>
        <end position="78"/>
    </location>
</feature>
<dbReference type="SUPFAM" id="SSF52343">
    <property type="entry name" value="Ferredoxin reductase-like, C-terminal NADP-linked domain"/>
    <property type="match status" value="1"/>
</dbReference>
<dbReference type="SUPFAM" id="SSF54292">
    <property type="entry name" value="2Fe-2S ferredoxin-like"/>
    <property type="match status" value="1"/>
</dbReference>
<dbReference type="InterPro" id="IPR050415">
    <property type="entry name" value="MRET"/>
</dbReference>
<evidence type="ECO:0000313" key="14">
    <source>
        <dbReference type="Proteomes" id="UP000217895"/>
    </source>
</evidence>
<dbReference type="InterPro" id="IPR036010">
    <property type="entry name" value="2Fe-2S_ferredoxin-like_sf"/>
</dbReference>
<dbReference type="InterPro" id="IPR017927">
    <property type="entry name" value="FAD-bd_FR_type"/>
</dbReference>
<name>A0A1Z4JTB2_LEPBY</name>
<evidence type="ECO:0000259" key="11">
    <source>
        <dbReference type="PROSITE" id="PS51085"/>
    </source>
</evidence>
<dbReference type="Pfam" id="PF00111">
    <property type="entry name" value="Fer2"/>
    <property type="match status" value="1"/>
</dbReference>
<dbReference type="PROSITE" id="PS51384">
    <property type="entry name" value="FAD_FR"/>
    <property type="match status" value="1"/>
</dbReference>
<dbReference type="PRINTS" id="PR00371">
    <property type="entry name" value="FPNCR"/>
</dbReference>
<dbReference type="InterPro" id="IPR006058">
    <property type="entry name" value="2Fe2S_fd_BS"/>
</dbReference>
<dbReference type="Gene3D" id="2.60.200.20">
    <property type="match status" value="1"/>
</dbReference>
<organism evidence="13 14">
    <name type="scientific">Leptolyngbya boryana NIES-2135</name>
    <dbReference type="NCBI Taxonomy" id="1973484"/>
    <lineage>
        <taxon>Bacteria</taxon>
        <taxon>Bacillati</taxon>
        <taxon>Cyanobacteriota</taxon>
        <taxon>Cyanophyceae</taxon>
        <taxon>Leptolyngbyales</taxon>
        <taxon>Leptolyngbyaceae</taxon>
        <taxon>Leptolyngbya group</taxon>
        <taxon>Leptolyngbya</taxon>
    </lineage>
</organism>
<dbReference type="InterPro" id="IPR017938">
    <property type="entry name" value="Riboflavin_synthase-like_b-brl"/>
</dbReference>
<evidence type="ECO:0000256" key="7">
    <source>
        <dbReference type="ARBA" id="ARBA00023002"/>
    </source>
</evidence>
<dbReference type="GO" id="GO:0046872">
    <property type="term" value="F:metal ion binding"/>
    <property type="evidence" value="ECO:0007669"/>
    <property type="project" value="UniProtKB-KW"/>
</dbReference>
<geneLocation type="plasmid" evidence="13">
    <name>plasmid2</name>
</geneLocation>
<dbReference type="InterPro" id="IPR000253">
    <property type="entry name" value="FHA_dom"/>
</dbReference>
<dbReference type="CDD" id="cd00060">
    <property type="entry name" value="FHA"/>
    <property type="match status" value="1"/>
</dbReference>
<proteinExistence type="predicted"/>
<keyword evidence="9" id="KW-0411">Iron-sulfur</keyword>
<keyword evidence="7" id="KW-0560">Oxidoreductase</keyword>
<dbReference type="Proteomes" id="UP000217895">
    <property type="component" value="Plasmid Plasmid2 dna"/>
</dbReference>
<dbReference type="PANTHER" id="PTHR47354:SF6">
    <property type="entry name" value="NADH OXIDOREDUCTASE HCR"/>
    <property type="match status" value="1"/>
</dbReference>
<accession>A0A1Z4JTB2</accession>
<dbReference type="GO" id="GO:0051537">
    <property type="term" value="F:2 iron, 2 sulfur cluster binding"/>
    <property type="evidence" value="ECO:0007669"/>
    <property type="project" value="UniProtKB-KW"/>
</dbReference>
<dbReference type="Gene3D" id="3.40.50.80">
    <property type="entry name" value="Nucleotide-binding domain of ferredoxin-NADP reductase (FNR) module"/>
    <property type="match status" value="1"/>
</dbReference>